<dbReference type="InterPro" id="IPR038973">
    <property type="entry name" value="MutL/Mlh/Pms-like"/>
</dbReference>
<feature type="compositionally biased region" description="Basic and acidic residues" evidence="6">
    <location>
        <begin position="385"/>
        <end position="395"/>
    </location>
</feature>
<dbReference type="GO" id="GO:0030983">
    <property type="term" value="F:mismatched DNA binding"/>
    <property type="evidence" value="ECO:0007669"/>
    <property type="project" value="InterPro"/>
</dbReference>
<organism evidence="9">
    <name type="scientific">Tuwongella immobilis</name>
    <dbReference type="NCBI Taxonomy" id="692036"/>
    <lineage>
        <taxon>Bacteria</taxon>
        <taxon>Pseudomonadati</taxon>
        <taxon>Planctomycetota</taxon>
        <taxon>Planctomycetia</taxon>
        <taxon>Gemmatales</taxon>
        <taxon>Gemmataceae</taxon>
        <taxon>Tuwongella</taxon>
    </lineage>
</organism>
<gene>
    <name evidence="5" type="primary">mutL</name>
    <name evidence="9" type="ORF">GMBLW1_22100</name>
</gene>
<dbReference type="InterPro" id="IPR014790">
    <property type="entry name" value="MutL_C"/>
</dbReference>
<dbReference type="Pfam" id="PF13589">
    <property type="entry name" value="HATPase_c_3"/>
    <property type="match status" value="1"/>
</dbReference>
<comment type="similarity">
    <text evidence="1 5">Belongs to the DNA mismatch repair MutL/HexB family.</text>
</comment>
<feature type="region of interest" description="Disordered" evidence="6">
    <location>
        <begin position="341"/>
        <end position="426"/>
    </location>
</feature>
<feature type="domain" description="DNA mismatch repair protein S5" evidence="8">
    <location>
        <begin position="209"/>
        <end position="328"/>
    </location>
</feature>
<dbReference type="NCBIfam" id="TIGR00585">
    <property type="entry name" value="mutl"/>
    <property type="match status" value="1"/>
</dbReference>
<dbReference type="GO" id="GO:0016887">
    <property type="term" value="F:ATP hydrolysis activity"/>
    <property type="evidence" value="ECO:0007669"/>
    <property type="project" value="InterPro"/>
</dbReference>
<dbReference type="Gene3D" id="3.30.1540.20">
    <property type="entry name" value="MutL, C-terminal domain, dimerisation subdomain"/>
    <property type="match status" value="1"/>
</dbReference>
<dbReference type="InterPro" id="IPR014721">
    <property type="entry name" value="Ribsml_uS5_D2-typ_fold_subgr"/>
</dbReference>
<name>A0A6C2YJK0_9BACT</name>
<dbReference type="KEGG" id="tim:GMBLW1_22100"/>
<feature type="compositionally biased region" description="Pro residues" evidence="6">
    <location>
        <begin position="367"/>
        <end position="384"/>
    </location>
</feature>
<dbReference type="InParanoid" id="A0A6C2YJK0"/>
<evidence type="ECO:0000259" key="7">
    <source>
        <dbReference type="SMART" id="SM00853"/>
    </source>
</evidence>
<evidence type="ECO:0000259" key="8">
    <source>
        <dbReference type="SMART" id="SM01340"/>
    </source>
</evidence>
<sequence>MPRIQQLTPAVVSQIAAGEVIERPSSVLKELLENSIDAGSTRIDIELEQGGTERLCVFDNGCGIFADDLPLAFSSHATSKLTHADDLFKIGTLGFRGEALASIGGVARVLLQSRPPECDHGAEIRCEGGELGTIRPWNGAVGTRIEVKHLFFNTPVRKKFLRAIPTELGHIIDTVIRLAMAYPTLHLTLKHNGKLIHEIPATMGLTERIGMFFGGDVRESLREIRSNPGGMVDLWGYIADPSCDRGNAKLQYLYVNGRWIRDRSLSHAIQEGYRNLIMVGRYPIAFLFLDIPPDQVDVNVHPTKAEVRFRDSGALFSLIRQTIAKTLLGSNAIPALTVPAQPSAKSSGANSPAQSVPASGNIAGTIPPKPLPPMPESPPLPWERPTPRSESRPVPKDYPLPAFLKDLPPNRPVVGESLTESANQPISVREDGEIVSHEPTLPTATPTLPDSPSAEQPADSSPVAFPEVRTAPDWGLPDPPQIAAKPLLEVAAGAIAPANGAGNQRAIQIHDSFLVVETPEGMLVIDQHALHERILFEQLQRRVRSGSLERQRLLIPEPIELPGGQAAVVLEYREELLDLGLEISEFGGGTILLESYPVLLHRSTPSAILQGAIDCLLAKDRPPTRDQLFNHLLATMACKAAVKAGDRLTPEEIQALMAQRQLAEDSTHCPHGRPTSLVFSRQELEKQFRRI</sequence>
<dbReference type="Pfam" id="PF08676">
    <property type="entry name" value="MutL_C"/>
    <property type="match status" value="1"/>
</dbReference>
<dbReference type="RefSeq" id="WP_162657002.1">
    <property type="nucleotide sequence ID" value="NZ_LR593887.1"/>
</dbReference>
<evidence type="ECO:0000256" key="6">
    <source>
        <dbReference type="SAM" id="MobiDB-lite"/>
    </source>
</evidence>
<dbReference type="InterPro" id="IPR036890">
    <property type="entry name" value="HATPase_C_sf"/>
</dbReference>
<dbReference type="SUPFAM" id="SSF54211">
    <property type="entry name" value="Ribosomal protein S5 domain 2-like"/>
    <property type="match status" value="1"/>
</dbReference>
<dbReference type="GO" id="GO:0005524">
    <property type="term" value="F:ATP binding"/>
    <property type="evidence" value="ECO:0007669"/>
    <property type="project" value="InterPro"/>
</dbReference>
<dbReference type="CDD" id="cd00782">
    <property type="entry name" value="MutL_Trans"/>
    <property type="match status" value="1"/>
</dbReference>
<proteinExistence type="inferred from homology"/>
<dbReference type="InterPro" id="IPR013507">
    <property type="entry name" value="DNA_mismatch_S5_2-like"/>
</dbReference>
<dbReference type="InterPro" id="IPR002099">
    <property type="entry name" value="MutL/Mlh/PMS"/>
</dbReference>
<dbReference type="GO" id="GO:0032300">
    <property type="term" value="C:mismatch repair complex"/>
    <property type="evidence" value="ECO:0007669"/>
    <property type="project" value="InterPro"/>
</dbReference>
<evidence type="ECO:0000313" key="9">
    <source>
        <dbReference type="EMBL" id="VIP01750.1"/>
    </source>
</evidence>
<evidence type="ECO:0000256" key="4">
    <source>
        <dbReference type="ARBA" id="ARBA00023204"/>
    </source>
</evidence>
<dbReference type="Gene3D" id="3.30.565.10">
    <property type="entry name" value="Histidine kinase-like ATPase, C-terminal domain"/>
    <property type="match status" value="1"/>
</dbReference>
<evidence type="ECO:0000256" key="1">
    <source>
        <dbReference type="ARBA" id="ARBA00006082"/>
    </source>
</evidence>
<dbReference type="FunCoup" id="A0A6C2YJK0">
    <property type="interactions" value="226"/>
</dbReference>
<dbReference type="PROSITE" id="PS00058">
    <property type="entry name" value="DNA_MISMATCH_REPAIR_1"/>
    <property type="match status" value="1"/>
</dbReference>
<keyword evidence="4 5" id="KW-0234">DNA repair</keyword>
<reference evidence="9" key="1">
    <citation type="submission" date="2019-04" db="EMBL/GenBank/DDBJ databases">
        <authorList>
            <consortium name="Science for Life Laboratories"/>
        </authorList>
    </citation>
    <scope>NUCLEOTIDE SEQUENCE</scope>
    <source>
        <strain evidence="9">MBLW1</strain>
    </source>
</reference>
<dbReference type="InterPro" id="IPR042121">
    <property type="entry name" value="MutL_C_regsub"/>
</dbReference>
<dbReference type="AlphaFoldDB" id="A0A6C2YJK0"/>
<evidence type="ECO:0000256" key="3">
    <source>
        <dbReference type="ARBA" id="ARBA00022763"/>
    </source>
</evidence>
<protein>
    <recommendedName>
        <fullName evidence="2 5">DNA mismatch repair protein MutL</fullName>
    </recommendedName>
</protein>
<evidence type="ECO:0000256" key="5">
    <source>
        <dbReference type="HAMAP-Rule" id="MF_00149"/>
    </source>
</evidence>
<dbReference type="SUPFAM" id="SSF118116">
    <property type="entry name" value="DNA mismatch repair protein MutL"/>
    <property type="match status" value="1"/>
</dbReference>
<accession>A0A6C2YJK0</accession>
<dbReference type="Proteomes" id="UP000464378">
    <property type="component" value="Chromosome"/>
</dbReference>
<dbReference type="Pfam" id="PF01119">
    <property type="entry name" value="DNA_mis_repair"/>
    <property type="match status" value="1"/>
</dbReference>
<dbReference type="InterPro" id="IPR037198">
    <property type="entry name" value="MutL_C_sf"/>
</dbReference>
<feature type="domain" description="MutL C-terminal dimerisation" evidence="7">
    <location>
        <begin position="506"/>
        <end position="648"/>
    </location>
</feature>
<dbReference type="FunFam" id="3.30.565.10:FF:000003">
    <property type="entry name" value="DNA mismatch repair endonuclease MutL"/>
    <property type="match status" value="1"/>
</dbReference>
<dbReference type="SMART" id="SM00853">
    <property type="entry name" value="MutL_C"/>
    <property type="match status" value="1"/>
</dbReference>
<dbReference type="GO" id="GO:0006298">
    <property type="term" value="P:mismatch repair"/>
    <property type="evidence" value="ECO:0007669"/>
    <property type="project" value="UniProtKB-UniRule"/>
</dbReference>
<evidence type="ECO:0000313" key="10">
    <source>
        <dbReference type="Proteomes" id="UP000464378"/>
    </source>
</evidence>
<comment type="function">
    <text evidence="5">This protein is involved in the repair of mismatches in DNA. It is required for dam-dependent methyl-directed DNA mismatch repair. May act as a 'molecular matchmaker', a protein that promotes the formation of a stable complex between two or more DNA-binding proteins in an ATP-dependent manner without itself being part of a final effector complex.</text>
</comment>
<keyword evidence="10" id="KW-1185">Reference proteome</keyword>
<dbReference type="PANTHER" id="PTHR10073:SF12">
    <property type="entry name" value="DNA MISMATCH REPAIR PROTEIN MLH1"/>
    <property type="match status" value="1"/>
</dbReference>
<dbReference type="CDD" id="cd16926">
    <property type="entry name" value="HATPase_MutL-MLH-PMS-like"/>
    <property type="match status" value="1"/>
</dbReference>
<dbReference type="Gene3D" id="3.30.1370.100">
    <property type="entry name" value="MutL, C-terminal domain, regulatory subdomain"/>
    <property type="match status" value="1"/>
</dbReference>
<dbReference type="EMBL" id="LR593887">
    <property type="protein sequence ID" value="VTR99338.1"/>
    <property type="molecule type" value="Genomic_DNA"/>
</dbReference>
<feature type="compositionally biased region" description="Low complexity" evidence="6">
    <location>
        <begin position="439"/>
        <end position="454"/>
    </location>
</feature>
<keyword evidence="3 5" id="KW-0227">DNA damage</keyword>
<dbReference type="SMART" id="SM01340">
    <property type="entry name" value="DNA_mis_repair"/>
    <property type="match status" value="1"/>
</dbReference>
<evidence type="ECO:0000256" key="2">
    <source>
        <dbReference type="ARBA" id="ARBA00021975"/>
    </source>
</evidence>
<dbReference type="HAMAP" id="MF_00149">
    <property type="entry name" value="DNA_mis_repair"/>
    <property type="match status" value="1"/>
</dbReference>
<dbReference type="Gene3D" id="3.30.230.10">
    <property type="match status" value="1"/>
</dbReference>
<dbReference type="GO" id="GO:0140664">
    <property type="term" value="F:ATP-dependent DNA damage sensor activity"/>
    <property type="evidence" value="ECO:0007669"/>
    <property type="project" value="InterPro"/>
</dbReference>
<feature type="compositionally biased region" description="Polar residues" evidence="6">
    <location>
        <begin position="343"/>
        <end position="358"/>
    </location>
</feature>
<dbReference type="PANTHER" id="PTHR10073">
    <property type="entry name" value="DNA MISMATCH REPAIR PROTEIN MLH, PMS, MUTL"/>
    <property type="match status" value="1"/>
</dbReference>
<feature type="region of interest" description="Disordered" evidence="6">
    <location>
        <begin position="438"/>
        <end position="465"/>
    </location>
</feature>
<dbReference type="EMBL" id="LR586016">
    <property type="protein sequence ID" value="VIP01750.1"/>
    <property type="molecule type" value="Genomic_DNA"/>
</dbReference>
<dbReference type="InterPro" id="IPR020667">
    <property type="entry name" value="DNA_mismatch_repair_MutL"/>
</dbReference>
<dbReference type="SUPFAM" id="SSF55874">
    <property type="entry name" value="ATPase domain of HSP90 chaperone/DNA topoisomerase II/histidine kinase"/>
    <property type="match status" value="1"/>
</dbReference>
<dbReference type="InterPro" id="IPR014762">
    <property type="entry name" value="DNA_mismatch_repair_CS"/>
</dbReference>
<dbReference type="InterPro" id="IPR020568">
    <property type="entry name" value="Ribosomal_Su5_D2-typ_SF"/>
</dbReference>
<dbReference type="InterPro" id="IPR042120">
    <property type="entry name" value="MutL_C_dimsub"/>
</dbReference>